<dbReference type="PROSITE" id="PS51352">
    <property type="entry name" value="THIOREDOXIN_2"/>
    <property type="match status" value="1"/>
</dbReference>
<evidence type="ECO:0000313" key="8">
    <source>
        <dbReference type="EnsemblMetazoa" id="PPA42630.1"/>
    </source>
</evidence>
<sequence>MIFFLLFILLSFPLIANAENKMASMLSGAHLVKHGGGGGEVDASELAGKTLAFFFAAAWCPHSRAFTPDLRRFYREVKEQGAKFEVVFVSLDEDESDMQRFLANDHDDWYYIKFGDPLIQKLDALRHKGHVSRLPVLMIVSPSGNEVTQQGVFDVMTEKPAMQTFKDWTTSA</sequence>
<evidence type="ECO:0000256" key="5">
    <source>
        <dbReference type="ARBA" id="ARBA00025782"/>
    </source>
</evidence>
<name>A0A2A6BX94_PRIPA</name>
<comment type="similarity">
    <text evidence="5">Belongs to the nucleoredoxin family.</text>
</comment>
<keyword evidence="2" id="KW-0677">Repeat</keyword>
<dbReference type="InterPro" id="IPR052259">
    <property type="entry name" value="Nucleoredoxin-like"/>
</dbReference>
<dbReference type="PANTHER" id="PTHR13871">
    <property type="entry name" value="THIOREDOXIN"/>
    <property type="match status" value="1"/>
</dbReference>
<evidence type="ECO:0000313" key="9">
    <source>
        <dbReference type="Proteomes" id="UP000005239"/>
    </source>
</evidence>
<dbReference type="GO" id="GO:0047134">
    <property type="term" value="F:protein-disulfide reductase [NAD(P)H] activity"/>
    <property type="evidence" value="ECO:0007669"/>
    <property type="project" value="UniProtKB-EC"/>
</dbReference>
<dbReference type="InterPro" id="IPR013766">
    <property type="entry name" value="Thioredoxin_domain"/>
</dbReference>
<keyword evidence="3" id="KW-0560">Oxidoreductase</keyword>
<dbReference type="PANTHER" id="PTHR13871:SF103">
    <property type="entry name" value="THIOREDOXIN DOMAIN-CONTAINING PROTEIN"/>
    <property type="match status" value="1"/>
</dbReference>
<accession>A0A2A6BX94</accession>
<dbReference type="EnsemblMetazoa" id="PPA42630.1">
    <property type="protein sequence ID" value="PPA42630.1"/>
    <property type="gene ID" value="WBGene00280999"/>
</dbReference>
<dbReference type="InterPro" id="IPR012336">
    <property type="entry name" value="Thioredoxin-like_fold"/>
</dbReference>
<keyword evidence="4" id="KW-0520">NAD</keyword>
<evidence type="ECO:0000256" key="7">
    <source>
        <dbReference type="ARBA" id="ARBA00047804"/>
    </source>
</evidence>
<evidence type="ECO:0000256" key="6">
    <source>
        <dbReference type="ARBA" id="ARBA00047388"/>
    </source>
</evidence>
<dbReference type="AlphaFoldDB" id="A0A2A6BX94"/>
<evidence type="ECO:0000256" key="1">
    <source>
        <dbReference type="ARBA" id="ARBA00012612"/>
    </source>
</evidence>
<comment type="catalytic activity">
    <reaction evidence="6">
        <text>[protein]-dithiol + NAD(+) = [protein]-disulfide + NADH + H(+)</text>
        <dbReference type="Rhea" id="RHEA:18749"/>
        <dbReference type="Rhea" id="RHEA-COMP:10593"/>
        <dbReference type="Rhea" id="RHEA-COMP:10594"/>
        <dbReference type="ChEBI" id="CHEBI:15378"/>
        <dbReference type="ChEBI" id="CHEBI:29950"/>
        <dbReference type="ChEBI" id="CHEBI:50058"/>
        <dbReference type="ChEBI" id="CHEBI:57540"/>
        <dbReference type="ChEBI" id="CHEBI:57945"/>
        <dbReference type="EC" id="1.8.1.8"/>
    </reaction>
</comment>
<reference evidence="8" key="2">
    <citation type="submission" date="2022-06" db="UniProtKB">
        <authorList>
            <consortium name="EnsemblMetazoa"/>
        </authorList>
    </citation>
    <scope>IDENTIFICATION</scope>
    <source>
        <strain evidence="8">PS312</strain>
    </source>
</reference>
<evidence type="ECO:0000256" key="4">
    <source>
        <dbReference type="ARBA" id="ARBA00023027"/>
    </source>
</evidence>
<proteinExistence type="inferred from homology"/>
<dbReference type="Pfam" id="PF13905">
    <property type="entry name" value="Thioredoxin_8"/>
    <property type="match status" value="1"/>
</dbReference>
<accession>A0A8R1UZT3</accession>
<dbReference type="SUPFAM" id="SSF52833">
    <property type="entry name" value="Thioredoxin-like"/>
    <property type="match status" value="1"/>
</dbReference>
<protein>
    <recommendedName>
        <fullName evidence="1">protein-disulfide reductase</fullName>
        <ecNumber evidence="1">1.8.1.8</ecNumber>
    </recommendedName>
</protein>
<keyword evidence="9" id="KW-1185">Reference proteome</keyword>
<dbReference type="EC" id="1.8.1.8" evidence="1"/>
<comment type="catalytic activity">
    <reaction evidence="7">
        <text>[protein]-dithiol + NADP(+) = [protein]-disulfide + NADPH + H(+)</text>
        <dbReference type="Rhea" id="RHEA:18753"/>
        <dbReference type="Rhea" id="RHEA-COMP:10593"/>
        <dbReference type="Rhea" id="RHEA-COMP:10594"/>
        <dbReference type="ChEBI" id="CHEBI:15378"/>
        <dbReference type="ChEBI" id="CHEBI:29950"/>
        <dbReference type="ChEBI" id="CHEBI:50058"/>
        <dbReference type="ChEBI" id="CHEBI:57783"/>
        <dbReference type="ChEBI" id="CHEBI:58349"/>
        <dbReference type="EC" id="1.8.1.8"/>
    </reaction>
</comment>
<evidence type="ECO:0000256" key="3">
    <source>
        <dbReference type="ARBA" id="ARBA00023002"/>
    </source>
</evidence>
<dbReference type="Proteomes" id="UP000005239">
    <property type="component" value="Unassembled WGS sequence"/>
</dbReference>
<gene>
    <name evidence="8" type="primary">WBGene00280999</name>
</gene>
<dbReference type="OrthoDB" id="189920at2759"/>
<dbReference type="InterPro" id="IPR036249">
    <property type="entry name" value="Thioredoxin-like_sf"/>
</dbReference>
<evidence type="ECO:0000256" key="2">
    <source>
        <dbReference type="ARBA" id="ARBA00022737"/>
    </source>
</evidence>
<organism evidence="8 9">
    <name type="scientific">Pristionchus pacificus</name>
    <name type="common">Parasitic nematode worm</name>
    <dbReference type="NCBI Taxonomy" id="54126"/>
    <lineage>
        <taxon>Eukaryota</taxon>
        <taxon>Metazoa</taxon>
        <taxon>Ecdysozoa</taxon>
        <taxon>Nematoda</taxon>
        <taxon>Chromadorea</taxon>
        <taxon>Rhabditida</taxon>
        <taxon>Rhabditina</taxon>
        <taxon>Diplogasteromorpha</taxon>
        <taxon>Diplogasteroidea</taxon>
        <taxon>Neodiplogasteridae</taxon>
        <taxon>Pristionchus</taxon>
    </lineage>
</organism>
<dbReference type="Gene3D" id="3.40.30.10">
    <property type="entry name" value="Glutaredoxin"/>
    <property type="match status" value="1"/>
</dbReference>
<reference evidence="9" key="1">
    <citation type="journal article" date="2008" name="Nat. Genet.">
        <title>The Pristionchus pacificus genome provides a unique perspective on nematode lifestyle and parasitism.</title>
        <authorList>
            <person name="Dieterich C."/>
            <person name="Clifton S.W."/>
            <person name="Schuster L.N."/>
            <person name="Chinwalla A."/>
            <person name="Delehaunty K."/>
            <person name="Dinkelacker I."/>
            <person name="Fulton L."/>
            <person name="Fulton R."/>
            <person name="Godfrey J."/>
            <person name="Minx P."/>
            <person name="Mitreva M."/>
            <person name="Roeseler W."/>
            <person name="Tian H."/>
            <person name="Witte H."/>
            <person name="Yang S.P."/>
            <person name="Wilson R.K."/>
            <person name="Sommer R.J."/>
        </authorList>
    </citation>
    <scope>NUCLEOTIDE SEQUENCE [LARGE SCALE GENOMIC DNA]</scope>
    <source>
        <strain evidence="9">PS312</strain>
    </source>
</reference>